<feature type="transmembrane region" description="Helical" evidence="6">
    <location>
        <begin position="162"/>
        <end position="182"/>
    </location>
</feature>
<dbReference type="RefSeq" id="WP_284352368.1">
    <property type="nucleotide sequence ID" value="NZ_BRXS01000007.1"/>
</dbReference>
<evidence type="ECO:0000259" key="7">
    <source>
        <dbReference type="PROSITE" id="PS50850"/>
    </source>
</evidence>
<gene>
    <name evidence="8" type="ORF">rosag_44530</name>
</gene>
<proteinExistence type="predicted"/>
<evidence type="ECO:0000256" key="2">
    <source>
        <dbReference type="ARBA" id="ARBA00022692"/>
    </source>
</evidence>
<feature type="transmembrane region" description="Helical" evidence="6">
    <location>
        <begin position="356"/>
        <end position="376"/>
    </location>
</feature>
<feature type="compositionally biased region" description="Low complexity" evidence="5">
    <location>
        <begin position="1"/>
        <end position="15"/>
    </location>
</feature>
<feature type="transmembrane region" description="Helical" evidence="6">
    <location>
        <begin position="383"/>
        <end position="405"/>
    </location>
</feature>
<keyword evidence="3 6" id="KW-1133">Transmembrane helix</keyword>
<name>A0AA37V2K2_9BACT</name>
<accession>A0AA37V2K2</accession>
<evidence type="ECO:0000256" key="6">
    <source>
        <dbReference type="SAM" id="Phobius"/>
    </source>
</evidence>
<dbReference type="AlphaFoldDB" id="A0AA37V2K2"/>
<protein>
    <submittedName>
        <fullName evidence="8">MFS transporter</fullName>
    </submittedName>
</protein>
<dbReference type="PROSITE" id="PS50850">
    <property type="entry name" value="MFS"/>
    <property type="match status" value="1"/>
</dbReference>
<dbReference type="CDD" id="cd17370">
    <property type="entry name" value="MFS_MJ1317_like"/>
    <property type="match status" value="1"/>
</dbReference>
<dbReference type="Gene3D" id="1.20.1250.20">
    <property type="entry name" value="MFS general substrate transporter like domains"/>
    <property type="match status" value="2"/>
</dbReference>
<dbReference type="GO" id="GO:0016020">
    <property type="term" value="C:membrane"/>
    <property type="evidence" value="ECO:0007669"/>
    <property type="project" value="UniProtKB-SubCell"/>
</dbReference>
<dbReference type="PROSITE" id="PS00216">
    <property type="entry name" value="SUGAR_TRANSPORT_1"/>
    <property type="match status" value="1"/>
</dbReference>
<evidence type="ECO:0000313" key="9">
    <source>
        <dbReference type="Proteomes" id="UP001161325"/>
    </source>
</evidence>
<dbReference type="InterPro" id="IPR036259">
    <property type="entry name" value="MFS_trans_sf"/>
</dbReference>
<dbReference type="Pfam" id="PF07690">
    <property type="entry name" value="MFS_1"/>
    <property type="match status" value="1"/>
</dbReference>
<feature type="domain" description="Major facilitator superfamily (MFS) profile" evidence="7">
    <location>
        <begin position="29"/>
        <end position="407"/>
    </location>
</feature>
<dbReference type="GO" id="GO:0022857">
    <property type="term" value="F:transmembrane transporter activity"/>
    <property type="evidence" value="ECO:0007669"/>
    <property type="project" value="InterPro"/>
</dbReference>
<feature type="transmembrane region" description="Helical" evidence="6">
    <location>
        <begin position="296"/>
        <end position="320"/>
    </location>
</feature>
<dbReference type="InterPro" id="IPR011701">
    <property type="entry name" value="MFS"/>
</dbReference>
<dbReference type="PANTHER" id="PTHR23518:SF2">
    <property type="entry name" value="MAJOR FACILITATOR SUPERFAMILY TRANSPORTER"/>
    <property type="match status" value="1"/>
</dbReference>
<dbReference type="InterPro" id="IPR005829">
    <property type="entry name" value="Sugar_transporter_CS"/>
</dbReference>
<dbReference type="Proteomes" id="UP001161325">
    <property type="component" value="Unassembled WGS sequence"/>
</dbReference>
<comment type="subcellular location">
    <subcellularLocation>
        <location evidence="1">Membrane</location>
        <topology evidence="1">Multi-pass membrane protein</topology>
    </subcellularLocation>
</comment>
<comment type="caution">
    <text evidence="8">The sequence shown here is derived from an EMBL/GenBank/DDBJ whole genome shotgun (WGS) entry which is preliminary data.</text>
</comment>
<keyword evidence="4 6" id="KW-0472">Membrane</keyword>
<reference evidence="8" key="1">
    <citation type="submission" date="2022-08" db="EMBL/GenBank/DDBJ databases">
        <title>Draft genome sequencing of Roseisolibacter agri AW1220.</title>
        <authorList>
            <person name="Tobiishi Y."/>
            <person name="Tonouchi A."/>
        </authorList>
    </citation>
    <scope>NUCLEOTIDE SEQUENCE</scope>
    <source>
        <strain evidence="8">AW1220</strain>
    </source>
</reference>
<dbReference type="InterPro" id="IPR020846">
    <property type="entry name" value="MFS_dom"/>
</dbReference>
<evidence type="ECO:0000256" key="4">
    <source>
        <dbReference type="ARBA" id="ARBA00023136"/>
    </source>
</evidence>
<dbReference type="EMBL" id="BRXS01000007">
    <property type="protein sequence ID" value="GLC27940.1"/>
    <property type="molecule type" value="Genomic_DNA"/>
</dbReference>
<keyword evidence="2 6" id="KW-0812">Transmembrane</keyword>
<evidence type="ECO:0000313" key="8">
    <source>
        <dbReference type="EMBL" id="GLC27940.1"/>
    </source>
</evidence>
<feature type="region of interest" description="Disordered" evidence="5">
    <location>
        <begin position="1"/>
        <end position="21"/>
    </location>
</feature>
<dbReference type="PANTHER" id="PTHR23518">
    <property type="entry name" value="C-METHYLTRANSFERASE"/>
    <property type="match status" value="1"/>
</dbReference>
<keyword evidence="9" id="KW-1185">Reference proteome</keyword>
<organism evidence="8 9">
    <name type="scientific">Roseisolibacter agri</name>
    <dbReference type="NCBI Taxonomy" id="2014610"/>
    <lineage>
        <taxon>Bacteria</taxon>
        <taxon>Pseudomonadati</taxon>
        <taxon>Gemmatimonadota</taxon>
        <taxon>Gemmatimonadia</taxon>
        <taxon>Gemmatimonadales</taxon>
        <taxon>Gemmatimonadaceae</taxon>
        <taxon>Roseisolibacter</taxon>
    </lineage>
</organism>
<evidence type="ECO:0000256" key="5">
    <source>
        <dbReference type="SAM" id="MobiDB-lite"/>
    </source>
</evidence>
<feature type="transmembrane region" description="Helical" evidence="6">
    <location>
        <begin position="188"/>
        <end position="207"/>
    </location>
</feature>
<dbReference type="SUPFAM" id="SSF103473">
    <property type="entry name" value="MFS general substrate transporter"/>
    <property type="match status" value="1"/>
</dbReference>
<feature type="transmembrane region" description="Helical" evidence="6">
    <location>
        <begin position="258"/>
        <end position="275"/>
    </location>
</feature>
<evidence type="ECO:0000256" key="3">
    <source>
        <dbReference type="ARBA" id="ARBA00022989"/>
    </source>
</evidence>
<evidence type="ECO:0000256" key="1">
    <source>
        <dbReference type="ARBA" id="ARBA00004141"/>
    </source>
</evidence>
<sequence length="415" mass="42640">MPPVSAPTAPQDAPAATPPGRRPAWLGRTVVSLAAVSLLTDASSEMIAPLLPIFLTGALGASASMVGTIEGAAESTASLLKLASGWWSDRLPRRKPLVVAGYLLASTARPLVAIASGAGQVLAVRLADRVGKGLRSAPRDALLAAAVPPEVRGRAFGFHRAADHLGAVIGPLVAFVLLGWVGLSLRTVFWLAAVPAALAVLVLVLAVREEPAAPRVVASVEASTRPASRSLGAMLAAVLVFTLGNSTDAFLVLRATQLGVPVALIPILWAALHVVKSASSTPGGALSDRLGRKPTIVAGWLLYACVYAGFAFAAAAWHVWALVGVYGLFFGLTEGAEKALVADLVEPHARGTAFGWYHLTVGLAALPASLVFGVIWDRRGAPAAFLTGAALALVASLLLVLTVPAGQQQREPGRS</sequence>